<accession>A0AAV4RIT2</accession>
<keyword evidence="3" id="KW-1185">Reference proteome</keyword>
<evidence type="ECO:0000313" key="3">
    <source>
        <dbReference type="Proteomes" id="UP001054837"/>
    </source>
</evidence>
<protein>
    <submittedName>
        <fullName evidence="2">Uncharacterized protein</fullName>
    </submittedName>
</protein>
<evidence type="ECO:0000256" key="1">
    <source>
        <dbReference type="SAM" id="MobiDB-lite"/>
    </source>
</evidence>
<proteinExistence type="predicted"/>
<gene>
    <name evidence="2" type="ORF">CDAR_176901</name>
</gene>
<feature type="region of interest" description="Disordered" evidence="1">
    <location>
        <begin position="226"/>
        <end position="249"/>
    </location>
</feature>
<name>A0AAV4RIT2_9ARAC</name>
<dbReference type="AlphaFoldDB" id="A0AAV4RIT2"/>
<sequence length="249" mass="27881">MEVTAEGILSPFQGLLSPESHERSSQRVQSPDEVCKLLQNIQADLPNDQELASYSWLHWTCASLKSTSQTPGMTETLKNSMNLVESKISCHLHKVRLLGSLPIKTCNIHYPPPTSHNNPKLNSLSKQNPLKRMTAEDRDFQLPSKRSTVKAATFFPPNAITTSNKFMNLENLTEPDPPLPQAPKITPIMTKFNSTDFVLPAKRHISSINYQIHEEKHENATALKNSNRFQSLSPDENLNNSETVVSPLS</sequence>
<dbReference type="Proteomes" id="UP001054837">
    <property type="component" value="Unassembled WGS sequence"/>
</dbReference>
<reference evidence="2 3" key="1">
    <citation type="submission" date="2021-06" db="EMBL/GenBank/DDBJ databases">
        <title>Caerostris darwini draft genome.</title>
        <authorList>
            <person name="Kono N."/>
            <person name="Arakawa K."/>
        </authorList>
    </citation>
    <scope>NUCLEOTIDE SEQUENCE [LARGE SCALE GENOMIC DNA]</scope>
</reference>
<evidence type="ECO:0000313" key="2">
    <source>
        <dbReference type="EMBL" id="GIY20120.1"/>
    </source>
</evidence>
<dbReference type="EMBL" id="BPLQ01006103">
    <property type="protein sequence ID" value="GIY20120.1"/>
    <property type="molecule type" value="Genomic_DNA"/>
</dbReference>
<organism evidence="2 3">
    <name type="scientific">Caerostris darwini</name>
    <dbReference type="NCBI Taxonomy" id="1538125"/>
    <lineage>
        <taxon>Eukaryota</taxon>
        <taxon>Metazoa</taxon>
        <taxon>Ecdysozoa</taxon>
        <taxon>Arthropoda</taxon>
        <taxon>Chelicerata</taxon>
        <taxon>Arachnida</taxon>
        <taxon>Araneae</taxon>
        <taxon>Araneomorphae</taxon>
        <taxon>Entelegynae</taxon>
        <taxon>Araneoidea</taxon>
        <taxon>Araneidae</taxon>
        <taxon>Caerostris</taxon>
    </lineage>
</organism>
<comment type="caution">
    <text evidence="2">The sequence shown here is derived from an EMBL/GenBank/DDBJ whole genome shotgun (WGS) entry which is preliminary data.</text>
</comment>